<dbReference type="InterPro" id="IPR010982">
    <property type="entry name" value="Lambda_DNA-bd_dom_sf"/>
</dbReference>
<dbReference type="Pfam" id="PF06114">
    <property type="entry name" value="Peptidase_M78"/>
    <property type="match status" value="1"/>
</dbReference>
<reference evidence="3 4" key="1">
    <citation type="submission" date="2018-08" db="EMBL/GenBank/DDBJ databases">
        <title>Meiothermus terrae DSM 26712 genome sequencing project.</title>
        <authorList>
            <person name="Da Costa M.S."/>
            <person name="Albuquerque L."/>
            <person name="Raposo P."/>
            <person name="Froufe H.J.C."/>
            <person name="Barroso C.S."/>
            <person name="Egas C."/>
        </authorList>
    </citation>
    <scope>NUCLEOTIDE SEQUENCE [LARGE SCALE GENOMIC DNA]</scope>
    <source>
        <strain evidence="3 4">DSM 26712</strain>
    </source>
</reference>
<dbReference type="SMART" id="SM00530">
    <property type="entry name" value="HTH_XRE"/>
    <property type="match status" value="1"/>
</dbReference>
<proteinExistence type="inferred from homology"/>
<comment type="similarity">
    <text evidence="1">Belongs to the short-chain fatty acyl-CoA assimilation regulator (ScfR) family.</text>
</comment>
<evidence type="ECO:0000259" key="2">
    <source>
        <dbReference type="PROSITE" id="PS50943"/>
    </source>
</evidence>
<dbReference type="GO" id="GO:0003677">
    <property type="term" value="F:DNA binding"/>
    <property type="evidence" value="ECO:0007669"/>
    <property type="project" value="InterPro"/>
</dbReference>
<evidence type="ECO:0000313" key="3">
    <source>
        <dbReference type="EMBL" id="RIH81366.1"/>
    </source>
</evidence>
<organism evidence="3 4">
    <name type="scientific">Calidithermus terrae</name>
    <dbReference type="NCBI Taxonomy" id="1408545"/>
    <lineage>
        <taxon>Bacteria</taxon>
        <taxon>Thermotogati</taxon>
        <taxon>Deinococcota</taxon>
        <taxon>Deinococci</taxon>
        <taxon>Thermales</taxon>
        <taxon>Thermaceae</taxon>
        <taxon>Calidithermus</taxon>
    </lineage>
</organism>
<dbReference type="CDD" id="cd00093">
    <property type="entry name" value="HTH_XRE"/>
    <property type="match status" value="1"/>
</dbReference>
<dbReference type="Gene3D" id="1.10.10.2910">
    <property type="match status" value="1"/>
</dbReference>
<gene>
    <name evidence="3" type="primary">immR_1</name>
    <name evidence="3" type="ORF">Mterra_03210</name>
</gene>
<dbReference type="EMBL" id="QXDL01000180">
    <property type="protein sequence ID" value="RIH81366.1"/>
    <property type="molecule type" value="Genomic_DNA"/>
</dbReference>
<sequence>MEPIALGNRMRKAREQAGFSQEAAAARLGLKGPALSQYETGKRGVDALVLERLAKLYGVPLNFFFEGQETRSWEQALREKGAELSDEGKAGVGRLVQLVKAFEDLYERTGTRIPERAHSPFAPLEDSALEEAAVAELAGRTRAYYDLGNVPIRDMKAFLELHGYHVFTVPFGGAGDDLSGLIFWHPRLGAVIALNEQQAPVRRPFTMAHEFAHGLYHYGRQAILCRHGLGDPAEEFADSFASHFLIPTPALEERLERMGVDTVTDADEIADLVRYFGVSPKAMRRKLEAERRIRGEVELKGILWRAKALGYPVADYELGRAALPLQERYPYAYVELVKKALEQGAISRRRAASLLGMSEVEFDELMEPSPEDQPEPYAIT</sequence>
<dbReference type="Gene3D" id="1.10.260.40">
    <property type="entry name" value="lambda repressor-like DNA-binding domains"/>
    <property type="match status" value="1"/>
</dbReference>
<dbReference type="PANTHER" id="PTHR43236">
    <property type="entry name" value="ANTITOXIN HIGA1"/>
    <property type="match status" value="1"/>
</dbReference>
<evidence type="ECO:0000256" key="1">
    <source>
        <dbReference type="ARBA" id="ARBA00007227"/>
    </source>
</evidence>
<dbReference type="AlphaFoldDB" id="A0A399EC40"/>
<dbReference type="Pfam" id="PF13560">
    <property type="entry name" value="HTH_31"/>
    <property type="match status" value="1"/>
</dbReference>
<dbReference type="InterPro" id="IPR001387">
    <property type="entry name" value="Cro/C1-type_HTH"/>
</dbReference>
<keyword evidence="4" id="KW-1185">Reference proteome</keyword>
<protein>
    <submittedName>
        <fullName evidence="3">HTH-type transcriptional regulator ImmR</fullName>
    </submittedName>
</protein>
<name>A0A399EC40_9DEIN</name>
<comment type="caution">
    <text evidence="3">The sequence shown here is derived from an EMBL/GenBank/DDBJ whole genome shotgun (WGS) entry which is preliminary data.</text>
</comment>
<dbReference type="Proteomes" id="UP000265715">
    <property type="component" value="Unassembled WGS sequence"/>
</dbReference>
<dbReference type="PROSITE" id="PS50943">
    <property type="entry name" value="HTH_CROC1"/>
    <property type="match status" value="1"/>
</dbReference>
<evidence type="ECO:0000313" key="4">
    <source>
        <dbReference type="Proteomes" id="UP000265715"/>
    </source>
</evidence>
<accession>A0A399EC40</accession>
<dbReference type="InterPro" id="IPR010359">
    <property type="entry name" value="IrrE_HExxH"/>
</dbReference>
<dbReference type="SUPFAM" id="SSF47413">
    <property type="entry name" value="lambda repressor-like DNA-binding domains"/>
    <property type="match status" value="1"/>
</dbReference>
<feature type="domain" description="HTH cro/C1-type" evidence="2">
    <location>
        <begin position="10"/>
        <end position="64"/>
    </location>
</feature>
<dbReference type="RefSeq" id="WP_170159707.1">
    <property type="nucleotide sequence ID" value="NZ_QXDL01000180.1"/>
</dbReference>
<dbReference type="InterPro" id="IPR052345">
    <property type="entry name" value="Rad_response_metalloprotease"/>
</dbReference>
<dbReference type="PANTHER" id="PTHR43236:SF2">
    <property type="entry name" value="BLL0069 PROTEIN"/>
    <property type="match status" value="1"/>
</dbReference>